<dbReference type="HOGENOM" id="CLU_2976169_0_0_5"/>
<organism evidence="1 2">
    <name type="scientific">Rhizobium gallicum bv. gallicum R602sp</name>
    <dbReference type="NCBI Taxonomy" id="1041138"/>
    <lineage>
        <taxon>Bacteria</taxon>
        <taxon>Pseudomonadati</taxon>
        <taxon>Pseudomonadota</taxon>
        <taxon>Alphaproteobacteria</taxon>
        <taxon>Hyphomicrobiales</taxon>
        <taxon>Rhizobiaceae</taxon>
        <taxon>Rhizobium/Agrobacterium group</taxon>
        <taxon>Rhizobium</taxon>
    </lineage>
</organism>
<accession>A0A0B4WZU5</accession>
<evidence type="ECO:0000313" key="2">
    <source>
        <dbReference type="Proteomes" id="UP000031368"/>
    </source>
</evidence>
<dbReference type="EMBL" id="CP006877">
    <property type="protein sequence ID" value="AJD39817.1"/>
    <property type="molecule type" value="Genomic_DNA"/>
</dbReference>
<reference evidence="1 2" key="1">
    <citation type="submission" date="2013-11" db="EMBL/GenBank/DDBJ databases">
        <title>Complete genome sequence of Rhizobium gallicum bv. gallicum R602.</title>
        <authorList>
            <person name="Bustos P."/>
            <person name="Santamaria R.I."/>
            <person name="Lozano L."/>
            <person name="Acosta J.L."/>
            <person name="Ormeno-Orrillo E."/>
            <person name="Rogel M.A."/>
            <person name="Romero D."/>
            <person name="Cevallos M.A."/>
            <person name="Martinez-Romero E."/>
            <person name="Gonzalez V."/>
        </authorList>
    </citation>
    <scope>NUCLEOTIDE SEQUENCE [LARGE SCALE GENOMIC DNA]</scope>
    <source>
        <strain evidence="1 2">R602</strain>
    </source>
</reference>
<keyword evidence="2" id="KW-1185">Reference proteome</keyword>
<proteinExistence type="predicted"/>
<dbReference type="KEGG" id="rga:RGR602_CH00448"/>
<dbReference type="Proteomes" id="UP000031368">
    <property type="component" value="Chromosome"/>
</dbReference>
<protein>
    <submittedName>
        <fullName evidence="1">Uncharacterized protein</fullName>
    </submittedName>
</protein>
<dbReference type="AlphaFoldDB" id="A0A0B4WZU5"/>
<name>A0A0B4WZU5_9HYPH</name>
<gene>
    <name evidence="1" type="ORF">RGR602_CH00448</name>
</gene>
<evidence type="ECO:0000313" key="1">
    <source>
        <dbReference type="EMBL" id="AJD39817.1"/>
    </source>
</evidence>
<sequence>MPFKNAGNTAGSVYNALNTETISFEKSFHFSRSCDRADRIPPITIPGDFLVFRIKLEV</sequence>